<feature type="domain" description="TLDc" evidence="1">
    <location>
        <begin position="161"/>
        <end position="330"/>
    </location>
</feature>
<name>D2VZV2_NAEGR</name>
<dbReference type="OrthoDB" id="2324840at2759"/>
<dbReference type="SMART" id="SM00584">
    <property type="entry name" value="TLDc"/>
    <property type="match status" value="1"/>
</dbReference>
<dbReference type="KEGG" id="ngr:NAEGRDRAFT_74628"/>
<dbReference type="Proteomes" id="UP000006671">
    <property type="component" value="Unassembled WGS sequence"/>
</dbReference>
<dbReference type="InterPro" id="IPR006571">
    <property type="entry name" value="TLDc_dom"/>
</dbReference>
<sequence>MYRQQPSSSKLTSIIGLFIAVFSILSMLATSPIYAAATTCTDSSDCTVRSWLASLQAEASLLDCASVKLQKSITVLNATANANTTDMLTIINKRVVQLNKLKSAIYSLSLEIQAINSTCTKFDGPDCNLTKAATTTTTTTTTPSPFSTAALLSMGDMANSTILNMTQADRFVREIVNGTSSTIALKLIYRGSRDGLSVASFHAKCDNKGATVTLIKSTSGAVFGGYTSLSWRSEASLTANADASAFMFSVISATKEERFVKVLQNANKAYAMYNYVTYGPTFGGGHDMCVKFNTLSYFNPNTYGYGIITNDYYSGGQYFTEAEIEIYTIQ</sequence>
<keyword evidence="3" id="KW-1185">Reference proteome</keyword>
<dbReference type="STRING" id="5762.D2VZV2"/>
<dbReference type="InParanoid" id="D2VZV2"/>
<dbReference type="PROSITE" id="PS51886">
    <property type="entry name" value="TLDC"/>
    <property type="match status" value="1"/>
</dbReference>
<proteinExistence type="predicted"/>
<evidence type="ECO:0000259" key="1">
    <source>
        <dbReference type="PROSITE" id="PS51886"/>
    </source>
</evidence>
<dbReference type="GeneID" id="8857438"/>
<accession>D2VZV2</accession>
<dbReference type="eggNOG" id="ENOG502SE4P">
    <property type="taxonomic scope" value="Eukaryota"/>
</dbReference>
<evidence type="ECO:0000313" key="3">
    <source>
        <dbReference type="Proteomes" id="UP000006671"/>
    </source>
</evidence>
<organism evidence="3">
    <name type="scientific">Naegleria gruberi</name>
    <name type="common">Amoeba</name>
    <dbReference type="NCBI Taxonomy" id="5762"/>
    <lineage>
        <taxon>Eukaryota</taxon>
        <taxon>Discoba</taxon>
        <taxon>Heterolobosea</taxon>
        <taxon>Tetramitia</taxon>
        <taxon>Eutetramitia</taxon>
        <taxon>Vahlkampfiidae</taxon>
        <taxon>Naegleria</taxon>
    </lineage>
</organism>
<dbReference type="RefSeq" id="XP_002670338.1">
    <property type="nucleotide sequence ID" value="XM_002670292.1"/>
</dbReference>
<dbReference type="VEuPathDB" id="AmoebaDB:NAEGRDRAFT_74628"/>
<protein>
    <submittedName>
        <fullName evidence="2">Predicted protein</fullName>
    </submittedName>
</protein>
<reference evidence="2 3" key="1">
    <citation type="journal article" date="2010" name="Cell">
        <title>The genome of Naegleria gruberi illuminates early eukaryotic versatility.</title>
        <authorList>
            <person name="Fritz-Laylin L.K."/>
            <person name="Prochnik S.E."/>
            <person name="Ginger M.L."/>
            <person name="Dacks J.B."/>
            <person name="Carpenter M.L."/>
            <person name="Field M.C."/>
            <person name="Kuo A."/>
            <person name="Paredez A."/>
            <person name="Chapman J."/>
            <person name="Pham J."/>
            <person name="Shu S."/>
            <person name="Neupane R."/>
            <person name="Cipriano M."/>
            <person name="Mancuso J."/>
            <person name="Tu H."/>
            <person name="Salamov A."/>
            <person name="Lindquist E."/>
            <person name="Shapiro H."/>
            <person name="Lucas S."/>
            <person name="Grigoriev I.V."/>
            <person name="Cande W.Z."/>
            <person name="Fulton C."/>
            <person name="Rokhsar D.S."/>
            <person name="Dawson S.C."/>
        </authorList>
    </citation>
    <scope>NUCLEOTIDE SEQUENCE [LARGE SCALE GENOMIC DNA]</scope>
    <source>
        <strain evidence="2 3">NEG-M</strain>
    </source>
</reference>
<gene>
    <name evidence="2" type="ORF">NAEGRDRAFT_74628</name>
</gene>
<dbReference type="EMBL" id="GG738916">
    <property type="protein sequence ID" value="EFC37594.1"/>
    <property type="molecule type" value="Genomic_DNA"/>
</dbReference>
<dbReference type="AlphaFoldDB" id="D2VZV2"/>
<evidence type="ECO:0000313" key="2">
    <source>
        <dbReference type="EMBL" id="EFC37594.1"/>
    </source>
</evidence>
<dbReference type="Pfam" id="PF07534">
    <property type="entry name" value="TLD"/>
    <property type="match status" value="1"/>
</dbReference>